<comment type="caution">
    <text evidence="2">The sequence shown here is derived from an EMBL/GenBank/DDBJ whole genome shotgun (WGS) entry which is preliminary data.</text>
</comment>
<feature type="signal peptide" evidence="1">
    <location>
        <begin position="1"/>
        <end position="24"/>
    </location>
</feature>
<reference evidence="2 4" key="1">
    <citation type="submission" date="2022-05" db="EMBL/GenBank/DDBJ databases">
        <title>A multi-omics perspective on studying reproductive biology in Daphnia sinensis.</title>
        <authorList>
            <person name="Jia J."/>
        </authorList>
    </citation>
    <scope>NUCLEOTIDE SEQUENCE [LARGE SCALE GENOMIC DNA]</scope>
    <source>
        <strain evidence="2 4">WSL</strain>
    </source>
</reference>
<name>A0AAD5LGS9_9CRUS</name>
<evidence type="ECO:0000256" key="1">
    <source>
        <dbReference type="SAM" id="SignalP"/>
    </source>
</evidence>
<sequence length="132" mass="14349">MLSQSACGFLILVVLGCVLPSILAAPSNAAIDREENELAFNSDRNDSTEIDKDFFTTAKLIGQYGCSFVKVAAGMCNSVRNGEIDEKAMLERSENEDLDKIDMNQVRDIVRVKYGCTVIKAVSFACSLVSGK</sequence>
<dbReference type="EMBL" id="WJBH02000003">
    <property type="protein sequence ID" value="KAI9562413.1"/>
    <property type="molecule type" value="Genomic_DNA"/>
</dbReference>
<dbReference type="AlphaFoldDB" id="A0AAD5LGS9"/>
<proteinExistence type="predicted"/>
<accession>A0AAD5LGS9</accession>
<evidence type="ECO:0000313" key="2">
    <source>
        <dbReference type="EMBL" id="KAI9562406.1"/>
    </source>
</evidence>
<dbReference type="Proteomes" id="UP000820818">
    <property type="component" value="Linkage Group LG3"/>
</dbReference>
<protein>
    <submittedName>
        <fullName evidence="2">Uncharacterized protein</fullName>
    </submittedName>
</protein>
<gene>
    <name evidence="2" type="ORF">GHT06_013376</name>
    <name evidence="3" type="ORF">GHT06_013383</name>
</gene>
<organism evidence="2 4">
    <name type="scientific">Daphnia sinensis</name>
    <dbReference type="NCBI Taxonomy" id="1820382"/>
    <lineage>
        <taxon>Eukaryota</taxon>
        <taxon>Metazoa</taxon>
        <taxon>Ecdysozoa</taxon>
        <taxon>Arthropoda</taxon>
        <taxon>Crustacea</taxon>
        <taxon>Branchiopoda</taxon>
        <taxon>Diplostraca</taxon>
        <taxon>Cladocera</taxon>
        <taxon>Anomopoda</taxon>
        <taxon>Daphniidae</taxon>
        <taxon>Daphnia</taxon>
        <taxon>Daphnia similis group</taxon>
    </lineage>
</organism>
<dbReference type="EMBL" id="WJBH02000003">
    <property type="protein sequence ID" value="KAI9562406.1"/>
    <property type="molecule type" value="Genomic_DNA"/>
</dbReference>
<feature type="chain" id="PRO_5042441330" evidence="1">
    <location>
        <begin position="25"/>
        <end position="132"/>
    </location>
</feature>
<keyword evidence="1" id="KW-0732">Signal</keyword>
<evidence type="ECO:0000313" key="4">
    <source>
        <dbReference type="Proteomes" id="UP000820818"/>
    </source>
</evidence>
<evidence type="ECO:0000313" key="3">
    <source>
        <dbReference type="EMBL" id="KAI9562413.1"/>
    </source>
</evidence>
<keyword evidence="4" id="KW-1185">Reference proteome</keyword>